<dbReference type="GO" id="GO:0008360">
    <property type="term" value="P:regulation of cell shape"/>
    <property type="evidence" value="ECO:0007669"/>
    <property type="project" value="UniProtKB-UniRule"/>
</dbReference>
<dbReference type="OrthoDB" id="6647425at2"/>
<dbReference type="PANTHER" id="PTHR37484">
    <property type="entry name" value="ROD SHAPE-DETERMINING PROTEIN MRED"/>
    <property type="match status" value="1"/>
</dbReference>
<evidence type="ECO:0000256" key="4">
    <source>
        <dbReference type="ARBA" id="ARBA00022692"/>
    </source>
</evidence>
<evidence type="ECO:0000313" key="11">
    <source>
        <dbReference type="Proteomes" id="UP000199657"/>
    </source>
</evidence>
<gene>
    <name evidence="10" type="ORF">SAMN04488052_11165</name>
</gene>
<accession>A0A1H8VD28</accession>
<evidence type="ECO:0000256" key="9">
    <source>
        <dbReference type="SAM" id="Phobius"/>
    </source>
</evidence>
<keyword evidence="4 9" id="KW-0812">Transmembrane</keyword>
<keyword evidence="8" id="KW-0997">Cell inner membrane</keyword>
<keyword evidence="7 8" id="KW-0472">Membrane</keyword>
<comment type="similarity">
    <text evidence="2 8">Belongs to the MreD family.</text>
</comment>
<dbReference type="PANTHER" id="PTHR37484:SF1">
    <property type="entry name" value="ROD SHAPE-DETERMINING PROTEIN MRED"/>
    <property type="match status" value="1"/>
</dbReference>
<feature type="transmembrane region" description="Helical" evidence="9">
    <location>
        <begin position="37"/>
        <end position="62"/>
    </location>
</feature>
<feature type="transmembrane region" description="Helical" evidence="9">
    <location>
        <begin position="133"/>
        <end position="152"/>
    </location>
</feature>
<feature type="transmembrane region" description="Helical" evidence="9">
    <location>
        <begin position="6"/>
        <end position="25"/>
    </location>
</feature>
<evidence type="ECO:0000256" key="8">
    <source>
        <dbReference type="PIRNR" id="PIRNR018472"/>
    </source>
</evidence>
<dbReference type="PIRSF" id="PIRSF018472">
    <property type="entry name" value="MreD_proteobac"/>
    <property type="match status" value="1"/>
</dbReference>
<dbReference type="Proteomes" id="UP000199657">
    <property type="component" value="Unassembled WGS sequence"/>
</dbReference>
<evidence type="ECO:0000256" key="1">
    <source>
        <dbReference type="ARBA" id="ARBA00004651"/>
    </source>
</evidence>
<dbReference type="InterPro" id="IPR007227">
    <property type="entry name" value="Cell_shape_determining_MreD"/>
</dbReference>
<dbReference type="Pfam" id="PF04093">
    <property type="entry name" value="MreD"/>
    <property type="match status" value="1"/>
</dbReference>
<organism evidence="10 11">
    <name type="scientific">Aquisalimonas asiatica</name>
    <dbReference type="NCBI Taxonomy" id="406100"/>
    <lineage>
        <taxon>Bacteria</taxon>
        <taxon>Pseudomonadati</taxon>
        <taxon>Pseudomonadota</taxon>
        <taxon>Gammaproteobacteria</taxon>
        <taxon>Chromatiales</taxon>
        <taxon>Ectothiorhodospiraceae</taxon>
        <taxon>Aquisalimonas</taxon>
    </lineage>
</organism>
<dbReference type="GO" id="GO:0005886">
    <property type="term" value="C:plasma membrane"/>
    <property type="evidence" value="ECO:0007669"/>
    <property type="project" value="UniProtKB-SubCell"/>
</dbReference>
<keyword evidence="3 8" id="KW-1003">Cell membrane</keyword>
<evidence type="ECO:0000256" key="3">
    <source>
        <dbReference type="ARBA" id="ARBA00022475"/>
    </source>
</evidence>
<evidence type="ECO:0000256" key="6">
    <source>
        <dbReference type="ARBA" id="ARBA00022989"/>
    </source>
</evidence>
<comment type="subcellular location">
    <subcellularLocation>
        <location evidence="8">Cell inner membrane</location>
    </subcellularLocation>
    <subcellularLocation>
        <location evidence="1">Cell membrane</location>
        <topology evidence="1">Multi-pass membrane protein</topology>
    </subcellularLocation>
</comment>
<proteinExistence type="inferred from homology"/>
<evidence type="ECO:0000256" key="7">
    <source>
        <dbReference type="ARBA" id="ARBA00023136"/>
    </source>
</evidence>
<evidence type="ECO:0000256" key="2">
    <source>
        <dbReference type="ARBA" id="ARBA00007776"/>
    </source>
</evidence>
<dbReference type="EMBL" id="FOEG01000011">
    <property type="protein sequence ID" value="SEP13124.1"/>
    <property type="molecule type" value="Genomic_DNA"/>
</dbReference>
<evidence type="ECO:0000256" key="5">
    <source>
        <dbReference type="ARBA" id="ARBA00022960"/>
    </source>
</evidence>
<feature type="transmembrane region" description="Helical" evidence="9">
    <location>
        <begin position="74"/>
        <end position="92"/>
    </location>
</feature>
<keyword evidence="11" id="KW-1185">Reference proteome</keyword>
<reference evidence="10 11" key="1">
    <citation type="submission" date="2016-10" db="EMBL/GenBank/DDBJ databases">
        <authorList>
            <person name="de Groot N.N."/>
        </authorList>
    </citation>
    <scope>NUCLEOTIDE SEQUENCE [LARGE SCALE GENOMIC DNA]</scope>
    <source>
        <strain evidence="10 11">CGMCC 1.6291</strain>
    </source>
</reference>
<keyword evidence="6 9" id="KW-1133">Transmembrane helix</keyword>
<sequence length="162" mass="18018">MAFAGRQGGGVIFVSIIVAYALTIMPLPEWAQPARPAWAALVLIYWCMAVPHRVGVVFAWLVGLGQDALQATLLGQHALAYALMAYLVLHLHQRIRVYPLPQQAAIVLLLLLLVHVVQAWISGLVDRPAPGLVYWLPPLVGTLLWPWVFVVMRGVRRRFSVQ</sequence>
<dbReference type="NCBIfam" id="TIGR03426">
    <property type="entry name" value="shape_MreD"/>
    <property type="match status" value="1"/>
</dbReference>
<dbReference type="STRING" id="406100.SAMN04488052_11165"/>
<keyword evidence="5 8" id="KW-0133">Cell shape</keyword>
<feature type="transmembrane region" description="Helical" evidence="9">
    <location>
        <begin position="104"/>
        <end position="121"/>
    </location>
</feature>
<dbReference type="AlphaFoldDB" id="A0A1H8VD28"/>
<name>A0A1H8VD28_9GAMM</name>
<protein>
    <recommendedName>
        <fullName evidence="8">Rod shape-determining protein MreD</fullName>
    </recommendedName>
</protein>
<comment type="function">
    <text evidence="8">Involved in formation of the rod shape of the cell. May also contribute to regulation of formation of penicillin-binding proteins.</text>
</comment>
<evidence type="ECO:0000313" key="10">
    <source>
        <dbReference type="EMBL" id="SEP13124.1"/>
    </source>
</evidence>
<dbReference type="InterPro" id="IPR026034">
    <property type="entry name" value="MreD_proteobac"/>
</dbReference>
<dbReference type="RefSeq" id="WP_091645923.1">
    <property type="nucleotide sequence ID" value="NZ_FOEG01000011.1"/>
</dbReference>